<dbReference type="Gene3D" id="1.10.510.10">
    <property type="entry name" value="Transferase(Phosphotransferase) domain 1"/>
    <property type="match status" value="1"/>
</dbReference>
<dbReference type="GO" id="GO:0016773">
    <property type="term" value="F:phosphotransferase activity, alcohol group as acceptor"/>
    <property type="evidence" value="ECO:0007669"/>
    <property type="project" value="TreeGrafter"/>
</dbReference>
<evidence type="ECO:0000256" key="7">
    <source>
        <dbReference type="ARBA" id="ARBA00023136"/>
    </source>
</evidence>
<keyword evidence="1" id="KW-0808">Transferase</keyword>
<keyword evidence="4" id="KW-0418">Kinase</keyword>
<feature type="transmembrane region" description="Helical" evidence="9">
    <location>
        <begin position="21"/>
        <end position="40"/>
    </location>
</feature>
<dbReference type="InterPro" id="IPR039318">
    <property type="entry name" value="POMK"/>
</dbReference>
<dbReference type="PANTHER" id="PTHR22618">
    <property type="entry name" value="PROTEIN O-MANNOSE KINASE"/>
    <property type="match status" value="1"/>
</dbReference>
<name>A0A8W8IQK4_MAGGI</name>
<reference evidence="10" key="1">
    <citation type="submission" date="2022-08" db="UniProtKB">
        <authorList>
            <consortium name="EnsemblMetazoa"/>
        </authorList>
    </citation>
    <scope>IDENTIFICATION</scope>
    <source>
        <strain evidence="10">05x7-T-G4-1.051#20</strain>
    </source>
</reference>
<keyword evidence="6 9" id="KW-1133">Transmembrane helix</keyword>
<dbReference type="Proteomes" id="UP000005408">
    <property type="component" value="Unassembled WGS sequence"/>
</dbReference>
<keyword evidence="2 9" id="KW-0812">Transmembrane</keyword>
<dbReference type="SUPFAM" id="SSF56112">
    <property type="entry name" value="Protein kinase-like (PK-like)"/>
    <property type="match status" value="1"/>
</dbReference>
<dbReference type="GO" id="GO:0005524">
    <property type="term" value="F:ATP binding"/>
    <property type="evidence" value="ECO:0007669"/>
    <property type="project" value="UniProtKB-KW"/>
</dbReference>
<dbReference type="GO" id="GO:0005789">
    <property type="term" value="C:endoplasmic reticulum membrane"/>
    <property type="evidence" value="ECO:0007669"/>
    <property type="project" value="TreeGrafter"/>
</dbReference>
<keyword evidence="5" id="KW-0067">ATP-binding</keyword>
<evidence type="ECO:0000256" key="8">
    <source>
        <dbReference type="ARBA" id="ARBA00037847"/>
    </source>
</evidence>
<evidence type="ECO:0000256" key="1">
    <source>
        <dbReference type="ARBA" id="ARBA00022679"/>
    </source>
</evidence>
<keyword evidence="7 9" id="KW-0472">Membrane</keyword>
<dbReference type="EnsemblMetazoa" id="G15235.2">
    <property type="protein sequence ID" value="G15235.2:cds"/>
    <property type="gene ID" value="G15235"/>
</dbReference>
<dbReference type="GO" id="GO:0006493">
    <property type="term" value="P:protein O-linked glycosylation"/>
    <property type="evidence" value="ECO:0007669"/>
    <property type="project" value="InterPro"/>
</dbReference>
<evidence type="ECO:0000256" key="9">
    <source>
        <dbReference type="SAM" id="Phobius"/>
    </source>
</evidence>
<protein>
    <recommendedName>
        <fullName evidence="12">Protein kinase domain-containing protein</fullName>
    </recommendedName>
</protein>
<dbReference type="InterPro" id="IPR011009">
    <property type="entry name" value="Kinase-like_dom_sf"/>
</dbReference>
<evidence type="ECO:0008006" key="12">
    <source>
        <dbReference type="Google" id="ProtNLM"/>
    </source>
</evidence>
<dbReference type="OrthoDB" id="4062651at2759"/>
<sequence>MDGNETVIYARRKRYCGSLINWFYLMIAVILHEPIFFSMWNFSQSYFPYNDNSQYICLRSLIKGEELCRPSCRYGYFSLYGMQYCHAWLTCNSIQSIQRHGRIGGGLVKEVYLARWEDFDVAYSELTSPRYREDFQQGLKILQHFHGSKRIAQLIGFCDDILITEYYTLGESANFQNMVRASPEIDNISLRLQLCVDYVEILSDLHSSVYEVMYIMCDTNNLDKLLTQYLLSEDMHLVLNDVDSVAEVTFVGGEWRGIKCGKRELEGEFVAPEQKWTGTTEFNDTEMQTYDEKTDIWKVPDVCNFFLGSEHEATRLQFKLLDIHMACKSLNPRDRPTAMQLLLTYKQLLTQIKE</sequence>
<evidence type="ECO:0000256" key="6">
    <source>
        <dbReference type="ARBA" id="ARBA00022989"/>
    </source>
</evidence>
<evidence type="ECO:0000313" key="11">
    <source>
        <dbReference type="Proteomes" id="UP000005408"/>
    </source>
</evidence>
<keyword evidence="11" id="KW-1185">Reference proteome</keyword>
<evidence type="ECO:0000256" key="4">
    <source>
        <dbReference type="ARBA" id="ARBA00022777"/>
    </source>
</evidence>
<dbReference type="PANTHER" id="PTHR22618:SF2">
    <property type="entry name" value="PROTEIN O-MANNOSE KINASE"/>
    <property type="match status" value="1"/>
</dbReference>
<evidence type="ECO:0000313" key="10">
    <source>
        <dbReference type="EnsemblMetazoa" id="G15235.2:cds"/>
    </source>
</evidence>
<accession>A0A8W8IQK4</accession>
<dbReference type="GO" id="GO:0019200">
    <property type="term" value="F:carbohydrate kinase activity"/>
    <property type="evidence" value="ECO:0007669"/>
    <property type="project" value="InterPro"/>
</dbReference>
<organism evidence="10 11">
    <name type="scientific">Magallana gigas</name>
    <name type="common">Pacific oyster</name>
    <name type="synonym">Crassostrea gigas</name>
    <dbReference type="NCBI Taxonomy" id="29159"/>
    <lineage>
        <taxon>Eukaryota</taxon>
        <taxon>Metazoa</taxon>
        <taxon>Spiralia</taxon>
        <taxon>Lophotrochozoa</taxon>
        <taxon>Mollusca</taxon>
        <taxon>Bivalvia</taxon>
        <taxon>Autobranchia</taxon>
        <taxon>Pteriomorphia</taxon>
        <taxon>Ostreida</taxon>
        <taxon>Ostreoidea</taxon>
        <taxon>Ostreidae</taxon>
        <taxon>Magallana</taxon>
    </lineage>
</organism>
<keyword evidence="3" id="KW-0547">Nucleotide-binding</keyword>
<proteinExistence type="predicted"/>
<evidence type="ECO:0000256" key="2">
    <source>
        <dbReference type="ARBA" id="ARBA00022692"/>
    </source>
</evidence>
<evidence type="ECO:0000256" key="5">
    <source>
        <dbReference type="ARBA" id="ARBA00022840"/>
    </source>
</evidence>
<dbReference type="OMA" id="NTWHRRL"/>
<evidence type="ECO:0000256" key="3">
    <source>
        <dbReference type="ARBA" id="ARBA00022741"/>
    </source>
</evidence>
<dbReference type="AlphaFoldDB" id="A0A8W8IQK4"/>
<comment type="subcellular location">
    <subcellularLocation>
        <location evidence="8">Endomembrane system</location>
        <topology evidence="8">Single-pass membrane protein</topology>
    </subcellularLocation>
</comment>